<dbReference type="PROSITE" id="PS50893">
    <property type="entry name" value="ABC_TRANSPORTER_2"/>
    <property type="match status" value="1"/>
</dbReference>
<evidence type="ECO:0000256" key="1">
    <source>
        <dbReference type="ARBA" id="ARBA00004202"/>
    </source>
</evidence>
<evidence type="ECO:0000313" key="10">
    <source>
        <dbReference type="Proteomes" id="UP000003806"/>
    </source>
</evidence>
<dbReference type="InterPro" id="IPR003439">
    <property type="entry name" value="ABC_transporter-like_ATP-bd"/>
</dbReference>
<dbReference type="PROSITE" id="PS00211">
    <property type="entry name" value="ABC_TRANSPORTER_1"/>
    <property type="match status" value="1"/>
</dbReference>
<dbReference type="Gene3D" id="3.40.50.300">
    <property type="entry name" value="P-loop containing nucleotide triphosphate hydrolases"/>
    <property type="match status" value="1"/>
</dbReference>
<organism evidence="9 10">
    <name type="scientific">Jonquetella anthropi DSM 22815</name>
    <dbReference type="NCBI Taxonomy" id="885272"/>
    <lineage>
        <taxon>Bacteria</taxon>
        <taxon>Thermotogati</taxon>
        <taxon>Synergistota</taxon>
        <taxon>Synergistia</taxon>
        <taxon>Synergistales</taxon>
        <taxon>Dethiosulfovibrionaceae</taxon>
        <taxon>Jonquetella</taxon>
    </lineage>
</organism>
<dbReference type="Pfam" id="PF00005">
    <property type="entry name" value="ABC_tran"/>
    <property type="match status" value="1"/>
</dbReference>
<comment type="subcellular location">
    <subcellularLocation>
        <location evidence="1">Cell membrane</location>
        <topology evidence="1">Peripheral membrane protein</topology>
    </subcellularLocation>
</comment>
<dbReference type="NCBIfam" id="TIGR01727">
    <property type="entry name" value="oligo_HPY"/>
    <property type="match status" value="1"/>
</dbReference>
<dbReference type="GO" id="GO:0016887">
    <property type="term" value="F:ATP hydrolysis activity"/>
    <property type="evidence" value="ECO:0007669"/>
    <property type="project" value="InterPro"/>
</dbReference>
<keyword evidence="5" id="KW-0547">Nucleotide-binding</keyword>
<accession>H0ULE7</accession>
<dbReference type="InterPro" id="IPR050388">
    <property type="entry name" value="ABC_Ni/Peptide_Import"/>
</dbReference>
<dbReference type="InterPro" id="IPR003593">
    <property type="entry name" value="AAA+_ATPase"/>
</dbReference>
<dbReference type="AlphaFoldDB" id="H0ULE7"/>
<keyword evidence="4" id="KW-1003">Cell membrane</keyword>
<evidence type="ECO:0000256" key="4">
    <source>
        <dbReference type="ARBA" id="ARBA00022475"/>
    </source>
</evidence>
<dbReference type="RefSeq" id="WP_008521589.1">
    <property type="nucleotide sequence ID" value="NZ_CM001376.1"/>
</dbReference>
<sequence>MSELSRKERLALAEDLLVVDDLHTSFFTPVGEVKAVGGVSFNLKRGEVLGIVGESGSGKSVTMLSVLHLLGTSGKVVSGSLKFQGQELTELTTSQLTDIRGNKISMIFQDPMTSLNPVLTVGYQLCEPLKRHRHLSDEEATRQAVSMLRRVGIEPAEQRIKQYPHEFSGGQRQRIMIAMSLVCHPELLIADEPTTALDVTVQAQILELMKDLQDQFGTSIILITHDLGVIAGMADRVVVMYGGRIMEEGSRQDIFYRPAHPYTKGLLQSVPNPESLVKTRLIPIEGQPPDLLNPPAGCRYAPRCPLAKGICLNYPPRETVVGEGHRTSCWLVDEEFAAKGGNR</sequence>
<dbReference type="InterPro" id="IPR027417">
    <property type="entry name" value="P-loop_NTPase"/>
</dbReference>
<dbReference type="PANTHER" id="PTHR43297">
    <property type="entry name" value="OLIGOPEPTIDE TRANSPORT ATP-BINDING PROTEIN APPD"/>
    <property type="match status" value="1"/>
</dbReference>
<dbReference type="eggNOG" id="COG0444">
    <property type="taxonomic scope" value="Bacteria"/>
</dbReference>
<feature type="domain" description="ABC transporter" evidence="8">
    <location>
        <begin position="17"/>
        <end position="267"/>
    </location>
</feature>
<evidence type="ECO:0000256" key="2">
    <source>
        <dbReference type="ARBA" id="ARBA00005417"/>
    </source>
</evidence>
<keyword evidence="7" id="KW-0472">Membrane</keyword>
<dbReference type="GO" id="GO:0005524">
    <property type="term" value="F:ATP binding"/>
    <property type="evidence" value="ECO:0007669"/>
    <property type="project" value="UniProtKB-KW"/>
</dbReference>
<evidence type="ECO:0000256" key="7">
    <source>
        <dbReference type="ARBA" id="ARBA00023136"/>
    </source>
</evidence>
<dbReference type="InterPro" id="IPR017871">
    <property type="entry name" value="ABC_transporter-like_CS"/>
</dbReference>
<evidence type="ECO:0000256" key="5">
    <source>
        <dbReference type="ARBA" id="ARBA00022741"/>
    </source>
</evidence>
<dbReference type="Proteomes" id="UP000003806">
    <property type="component" value="Chromosome"/>
</dbReference>
<evidence type="ECO:0000259" key="8">
    <source>
        <dbReference type="PROSITE" id="PS50893"/>
    </source>
</evidence>
<dbReference type="OrthoDB" id="9806285at2"/>
<dbReference type="InterPro" id="IPR013563">
    <property type="entry name" value="Oligopep_ABC_C"/>
</dbReference>
<dbReference type="STRING" id="885272.JonanDRAFT_1140"/>
<dbReference type="HOGENOM" id="CLU_000604_1_23_0"/>
<protein>
    <submittedName>
        <fullName evidence="9">Oligopeptide/dipeptide ABC transporter, ATP-binding protein</fullName>
    </submittedName>
</protein>
<keyword evidence="10" id="KW-1185">Reference proteome</keyword>
<keyword evidence="6 9" id="KW-0067">ATP-binding</keyword>
<keyword evidence="3" id="KW-0813">Transport</keyword>
<dbReference type="CDD" id="cd03257">
    <property type="entry name" value="ABC_NikE_OppD_transporters"/>
    <property type="match status" value="1"/>
</dbReference>
<dbReference type="GO" id="GO:0015833">
    <property type="term" value="P:peptide transport"/>
    <property type="evidence" value="ECO:0007669"/>
    <property type="project" value="InterPro"/>
</dbReference>
<comment type="similarity">
    <text evidence="2">Belongs to the ABC transporter superfamily.</text>
</comment>
<dbReference type="SMART" id="SM00382">
    <property type="entry name" value="AAA"/>
    <property type="match status" value="1"/>
</dbReference>
<gene>
    <name evidence="9" type="ORF">JonanDRAFT_1140</name>
</gene>
<dbReference type="PANTHER" id="PTHR43297:SF2">
    <property type="entry name" value="DIPEPTIDE TRANSPORT ATP-BINDING PROTEIN DPPD"/>
    <property type="match status" value="1"/>
</dbReference>
<name>H0ULE7_9BACT</name>
<dbReference type="Pfam" id="PF08352">
    <property type="entry name" value="oligo_HPY"/>
    <property type="match status" value="1"/>
</dbReference>
<dbReference type="EMBL" id="CM001376">
    <property type="protein sequence ID" value="EHM13506.1"/>
    <property type="molecule type" value="Genomic_DNA"/>
</dbReference>
<proteinExistence type="inferred from homology"/>
<evidence type="ECO:0000256" key="3">
    <source>
        <dbReference type="ARBA" id="ARBA00022448"/>
    </source>
</evidence>
<dbReference type="SUPFAM" id="SSF52540">
    <property type="entry name" value="P-loop containing nucleoside triphosphate hydrolases"/>
    <property type="match status" value="1"/>
</dbReference>
<dbReference type="GO" id="GO:0005886">
    <property type="term" value="C:plasma membrane"/>
    <property type="evidence" value="ECO:0007669"/>
    <property type="project" value="UniProtKB-SubCell"/>
</dbReference>
<reference evidence="9 10" key="1">
    <citation type="submission" date="2011-11" db="EMBL/GenBank/DDBJ databases">
        <title>The Noncontiguous Finished genome of Jonquetella anthropi DSM 22815.</title>
        <authorList>
            <consortium name="US DOE Joint Genome Institute (JGI-PGF)"/>
            <person name="Lucas S."/>
            <person name="Copeland A."/>
            <person name="Lapidus A."/>
            <person name="Glavina del Rio T."/>
            <person name="Dalin E."/>
            <person name="Tice H."/>
            <person name="Bruce D."/>
            <person name="Goodwin L."/>
            <person name="Pitluck S."/>
            <person name="Peters L."/>
            <person name="Mikhailova N."/>
            <person name="Held B."/>
            <person name="Kyrpides N."/>
            <person name="Mavromatis K."/>
            <person name="Ivanova N."/>
            <person name="Markowitz V."/>
            <person name="Cheng J.-F."/>
            <person name="Hugenholtz P."/>
            <person name="Woyke T."/>
            <person name="Wu D."/>
            <person name="Gronow S."/>
            <person name="Wellnitz S."/>
            <person name="Brambilla E."/>
            <person name="Klenk H.-P."/>
            <person name="Eisen J.A."/>
        </authorList>
    </citation>
    <scope>NUCLEOTIDE SEQUENCE [LARGE SCALE GENOMIC DNA]</scope>
    <source>
        <strain evidence="9 10">DSM 22815</strain>
    </source>
</reference>
<evidence type="ECO:0000256" key="6">
    <source>
        <dbReference type="ARBA" id="ARBA00022840"/>
    </source>
</evidence>
<evidence type="ECO:0000313" key="9">
    <source>
        <dbReference type="EMBL" id="EHM13506.1"/>
    </source>
</evidence>
<dbReference type="FunFam" id="3.40.50.300:FF:000016">
    <property type="entry name" value="Oligopeptide ABC transporter ATP-binding component"/>
    <property type="match status" value="1"/>
</dbReference>